<keyword evidence="10" id="KW-0645">Protease</keyword>
<dbReference type="InterPro" id="IPR041577">
    <property type="entry name" value="RT_RNaseH_2"/>
</dbReference>
<keyword evidence="4" id="KW-0540">Nuclease</keyword>
<dbReference type="Proteomes" id="UP000230423">
    <property type="component" value="Unassembled WGS sequence"/>
</dbReference>
<keyword evidence="2" id="KW-0808">Transferase</keyword>
<keyword evidence="5" id="KW-0255">Endonuclease</keyword>
<dbReference type="SUPFAM" id="SSF50630">
    <property type="entry name" value="Acid proteases"/>
    <property type="match status" value="1"/>
</dbReference>
<gene>
    <name evidence="10" type="ORF">TELCIR_06168</name>
</gene>
<evidence type="ECO:0000256" key="5">
    <source>
        <dbReference type="ARBA" id="ARBA00022759"/>
    </source>
</evidence>
<dbReference type="InterPro" id="IPR043128">
    <property type="entry name" value="Rev_trsase/Diguanyl_cyclase"/>
</dbReference>
<dbReference type="Pfam" id="PF00078">
    <property type="entry name" value="RVT_1"/>
    <property type="match status" value="1"/>
</dbReference>
<dbReference type="PANTHER" id="PTHR37984:SF5">
    <property type="entry name" value="PROTEIN NYNRIN-LIKE"/>
    <property type="match status" value="1"/>
</dbReference>
<protein>
    <recommendedName>
        <fullName evidence="1">RNA-directed DNA polymerase</fullName>
        <ecNumber evidence="1">2.7.7.49</ecNumber>
    </recommendedName>
</protein>
<dbReference type="InterPro" id="IPR021109">
    <property type="entry name" value="Peptidase_aspartic_dom_sf"/>
</dbReference>
<dbReference type="InterPro" id="IPR050951">
    <property type="entry name" value="Retrovirus_Pol_polyprotein"/>
</dbReference>
<evidence type="ECO:0000256" key="8">
    <source>
        <dbReference type="SAM" id="MobiDB-lite"/>
    </source>
</evidence>
<evidence type="ECO:0000313" key="10">
    <source>
        <dbReference type="EMBL" id="PIO71911.1"/>
    </source>
</evidence>
<dbReference type="InterPro" id="IPR000477">
    <property type="entry name" value="RT_dom"/>
</dbReference>
<reference evidence="10 11" key="1">
    <citation type="submission" date="2015-09" db="EMBL/GenBank/DDBJ databases">
        <title>Draft genome of the parasitic nematode Teladorsagia circumcincta isolate WARC Sus (inbred).</title>
        <authorList>
            <person name="Mitreva M."/>
        </authorList>
    </citation>
    <scope>NUCLEOTIDE SEQUENCE [LARGE SCALE GENOMIC DNA]</scope>
    <source>
        <strain evidence="10 11">S</strain>
    </source>
</reference>
<dbReference type="InterPro" id="IPR001995">
    <property type="entry name" value="Peptidase_A2_cat"/>
</dbReference>
<name>A0A2G9UNR4_TELCI</name>
<dbReference type="Gene3D" id="3.10.10.10">
    <property type="entry name" value="HIV Type 1 Reverse Transcriptase, subunit A, domain 1"/>
    <property type="match status" value="1"/>
</dbReference>
<evidence type="ECO:0000256" key="4">
    <source>
        <dbReference type="ARBA" id="ARBA00022722"/>
    </source>
</evidence>
<dbReference type="PROSITE" id="PS50175">
    <property type="entry name" value="ASP_PROT_RETROV"/>
    <property type="match status" value="1"/>
</dbReference>
<dbReference type="FunFam" id="3.30.70.270:FF:000003">
    <property type="entry name" value="Transposon Ty3-G Gag-Pol polyprotein"/>
    <property type="match status" value="1"/>
</dbReference>
<dbReference type="InterPro" id="IPR043502">
    <property type="entry name" value="DNA/RNA_pol_sf"/>
</dbReference>
<feature type="domain" description="Peptidase A2" evidence="9">
    <location>
        <begin position="168"/>
        <end position="186"/>
    </location>
</feature>
<evidence type="ECO:0000256" key="6">
    <source>
        <dbReference type="ARBA" id="ARBA00022801"/>
    </source>
</evidence>
<dbReference type="PANTHER" id="PTHR37984">
    <property type="entry name" value="PROTEIN CBG26694"/>
    <property type="match status" value="1"/>
</dbReference>
<keyword evidence="6" id="KW-0378">Hydrolase</keyword>
<dbReference type="FunFam" id="3.30.70.270:FF:000020">
    <property type="entry name" value="Transposon Tf2-6 polyprotein-like Protein"/>
    <property type="match status" value="1"/>
</dbReference>
<dbReference type="SUPFAM" id="SSF56672">
    <property type="entry name" value="DNA/RNA polymerases"/>
    <property type="match status" value="1"/>
</dbReference>
<evidence type="ECO:0000256" key="2">
    <source>
        <dbReference type="ARBA" id="ARBA00022679"/>
    </source>
</evidence>
<dbReference type="GO" id="GO:0006508">
    <property type="term" value="P:proteolysis"/>
    <property type="evidence" value="ECO:0007669"/>
    <property type="project" value="UniProtKB-KW"/>
</dbReference>
<evidence type="ECO:0000313" key="11">
    <source>
        <dbReference type="Proteomes" id="UP000230423"/>
    </source>
</evidence>
<evidence type="ECO:0000256" key="3">
    <source>
        <dbReference type="ARBA" id="ARBA00022695"/>
    </source>
</evidence>
<dbReference type="EC" id="2.7.7.49" evidence="1"/>
<dbReference type="Pfam" id="PF17919">
    <property type="entry name" value="RT_RNaseH_2"/>
    <property type="match status" value="1"/>
</dbReference>
<keyword evidence="7" id="KW-0511">Multifunctional enzyme</keyword>
<keyword evidence="11" id="KW-1185">Reference proteome</keyword>
<dbReference type="GO" id="GO:0004190">
    <property type="term" value="F:aspartic-type endopeptidase activity"/>
    <property type="evidence" value="ECO:0007669"/>
    <property type="project" value="InterPro"/>
</dbReference>
<feature type="region of interest" description="Disordered" evidence="8">
    <location>
        <begin position="581"/>
        <end position="600"/>
    </location>
</feature>
<dbReference type="GO" id="GO:0004519">
    <property type="term" value="F:endonuclease activity"/>
    <property type="evidence" value="ECO:0007669"/>
    <property type="project" value="UniProtKB-KW"/>
</dbReference>
<evidence type="ECO:0000256" key="1">
    <source>
        <dbReference type="ARBA" id="ARBA00012493"/>
    </source>
</evidence>
<evidence type="ECO:0000259" key="9">
    <source>
        <dbReference type="PROSITE" id="PS50175"/>
    </source>
</evidence>
<dbReference type="OrthoDB" id="101614at2759"/>
<dbReference type="Pfam" id="PF13975">
    <property type="entry name" value="gag-asp_proteas"/>
    <property type="match status" value="1"/>
</dbReference>
<dbReference type="EMBL" id="KZ345814">
    <property type="protein sequence ID" value="PIO71911.1"/>
    <property type="molecule type" value="Genomic_DNA"/>
</dbReference>
<organism evidence="10 11">
    <name type="scientific">Teladorsagia circumcincta</name>
    <name type="common">Brown stomach worm</name>
    <name type="synonym">Ostertagia circumcincta</name>
    <dbReference type="NCBI Taxonomy" id="45464"/>
    <lineage>
        <taxon>Eukaryota</taxon>
        <taxon>Metazoa</taxon>
        <taxon>Ecdysozoa</taxon>
        <taxon>Nematoda</taxon>
        <taxon>Chromadorea</taxon>
        <taxon>Rhabditida</taxon>
        <taxon>Rhabditina</taxon>
        <taxon>Rhabditomorpha</taxon>
        <taxon>Strongyloidea</taxon>
        <taxon>Trichostrongylidae</taxon>
        <taxon>Teladorsagia</taxon>
    </lineage>
</organism>
<dbReference type="Gene3D" id="3.30.70.270">
    <property type="match status" value="2"/>
</dbReference>
<dbReference type="GO" id="GO:0003964">
    <property type="term" value="F:RNA-directed DNA polymerase activity"/>
    <property type="evidence" value="ECO:0007669"/>
    <property type="project" value="UniProtKB-EC"/>
</dbReference>
<evidence type="ECO:0000256" key="7">
    <source>
        <dbReference type="ARBA" id="ARBA00023268"/>
    </source>
</evidence>
<accession>A0A2G9UNR4</accession>
<keyword evidence="3" id="KW-0548">Nucleotidyltransferase</keyword>
<proteinExistence type="predicted"/>
<sequence>MAEFNDVSPEQMKCLVWICGLSSSEDADIRACALCKMEENPQTTLKELAAEIQQFLNIRQDAALPERSALTHINAVDSQSRKREPPSPCFRCGAHHWSKDCPFLNKTCHDCGNSGHKRGFCKNFKTKKKQKPKRKRRTANNVVIASTHVDAASTSHIYRPVQINGKTIRMRLDTGADVTLLSHADWIAIGRPTLQSPQITLRSANNKPINVRGRYECSFVIDGQHGRGTCYVADTPSLLGLDWITQHEPLFRRLTEGSICNVSSSTLSTLNSSLIAHLKKKFATVFKPGLGHCTKAKAKLVLKPDAKPVFQKAHPVPYAAVQKISTEIDRLVSTQVLTPIDHSEWAAPIQCVDALIAGLDGTAAYLDDILVTGRTIDEHNTQLDAVFQRIQDYEFRVRLEKCSFLQTQIKYLGFVINAQGRRPDPDKVKAIQKMPAPKDVSELRAFLGLINFYGNFVKDLHNLRAPLDALTRKDAVYTWTPECQSSFDKIKAILNSDLLLTHYDPNQPIIVAADASNCGIGATLSHRLPIGSEKVVYHASRCLTPAQKNYSQIEKEALALIFAVQKFHRFWQRIPSKPNYAPGRNRTLHGPAYTLTSQDP</sequence>
<dbReference type="AlphaFoldDB" id="A0A2G9UNR4"/>
<dbReference type="Gene3D" id="4.10.60.10">
    <property type="entry name" value="Zinc finger, CCHC-type"/>
    <property type="match status" value="1"/>
</dbReference>
<dbReference type="Gene3D" id="2.40.70.10">
    <property type="entry name" value="Acid Proteases"/>
    <property type="match status" value="1"/>
</dbReference>